<accession>A0ABQ9N5Y9</accession>
<dbReference type="CDD" id="cd14066">
    <property type="entry name" value="STKc_IRAK"/>
    <property type="match status" value="1"/>
</dbReference>
<feature type="domain" description="Protein kinase" evidence="10">
    <location>
        <begin position="297"/>
        <end position="558"/>
    </location>
</feature>
<keyword evidence="12" id="KW-1185">Reference proteome</keyword>
<dbReference type="SMART" id="SM00220">
    <property type="entry name" value="S_TKc"/>
    <property type="match status" value="1"/>
</dbReference>
<feature type="signal peptide" evidence="9">
    <location>
        <begin position="1"/>
        <end position="24"/>
    </location>
</feature>
<keyword evidence="5 6" id="KW-0067">ATP-binding</keyword>
<evidence type="ECO:0000256" key="6">
    <source>
        <dbReference type="PROSITE-ProRule" id="PRU10141"/>
    </source>
</evidence>
<keyword evidence="1" id="KW-0723">Serine/threonine-protein kinase</keyword>
<dbReference type="PANTHER" id="PTHR47989:SF62">
    <property type="entry name" value="OS05G0423500 PROTEIN"/>
    <property type="match status" value="1"/>
</dbReference>
<keyword evidence="3 6" id="KW-0547">Nucleotide-binding</keyword>
<dbReference type="InterPro" id="IPR017441">
    <property type="entry name" value="Protein_kinase_ATP_BS"/>
</dbReference>
<dbReference type="Proteomes" id="UP001174677">
    <property type="component" value="Chromosome 2"/>
</dbReference>
<evidence type="ECO:0000256" key="9">
    <source>
        <dbReference type="SAM" id="SignalP"/>
    </source>
</evidence>
<dbReference type="InterPro" id="IPR011009">
    <property type="entry name" value="Kinase-like_dom_sf"/>
</dbReference>
<name>A0ABQ9N5Y9_HEVBR</name>
<feature type="region of interest" description="Disordered" evidence="7">
    <location>
        <begin position="614"/>
        <end position="658"/>
    </location>
</feature>
<dbReference type="PROSITE" id="PS50011">
    <property type="entry name" value="PROTEIN_KINASE_DOM"/>
    <property type="match status" value="1"/>
</dbReference>
<dbReference type="SUPFAM" id="SSF56112">
    <property type="entry name" value="Protein kinase-like (PK-like)"/>
    <property type="match status" value="1"/>
</dbReference>
<organism evidence="11 12">
    <name type="scientific">Hevea brasiliensis</name>
    <name type="common">Para rubber tree</name>
    <name type="synonym">Siphonia brasiliensis</name>
    <dbReference type="NCBI Taxonomy" id="3981"/>
    <lineage>
        <taxon>Eukaryota</taxon>
        <taxon>Viridiplantae</taxon>
        <taxon>Streptophyta</taxon>
        <taxon>Embryophyta</taxon>
        <taxon>Tracheophyta</taxon>
        <taxon>Spermatophyta</taxon>
        <taxon>Magnoliopsida</taxon>
        <taxon>eudicotyledons</taxon>
        <taxon>Gunneridae</taxon>
        <taxon>Pentapetalae</taxon>
        <taxon>rosids</taxon>
        <taxon>fabids</taxon>
        <taxon>Malpighiales</taxon>
        <taxon>Euphorbiaceae</taxon>
        <taxon>Crotonoideae</taxon>
        <taxon>Micrandreae</taxon>
        <taxon>Hevea</taxon>
    </lineage>
</organism>
<evidence type="ECO:0000256" key="2">
    <source>
        <dbReference type="ARBA" id="ARBA00022679"/>
    </source>
</evidence>
<feature type="compositionally biased region" description="Low complexity" evidence="7">
    <location>
        <begin position="629"/>
        <end position="643"/>
    </location>
</feature>
<feature type="compositionally biased region" description="Basic and acidic residues" evidence="7">
    <location>
        <begin position="618"/>
        <end position="628"/>
    </location>
</feature>
<gene>
    <name evidence="11" type="ORF">P3X46_003123</name>
</gene>
<dbReference type="Gene3D" id="3.30.200.20">
    <property type="entry name" value="Phosphorylase Kinase, domain 1"/>
    <property type="match status" value="1"/>
</dbReference>
<evidence type="ECO:0000256" key="5">
    <source>
        <dbReference type="ARBA" id="ARBA00022840"/>
    </source>
</evidence>
<comment type="caution">
    <text evidence="11">The sequence shown here is derived from an EMBL/GenBank/DDBJ whole genome shotgun (WGS) entry which is preliminary data.</text>
</comment>
<protein>
    <recommendedName>
        <fullName evidence="10">Protein kinase domain-containing protein</fullName>
    </recommendedName>
</protein>
<proteinExistence type="predicted"/>
<dbReference type="Gene3D" id="1.10.510.10">
    <property type="entry name" value="Transferase(Phosphotransferase) domain 1"/>
    <property type="match status" value="1"/>
</dbReference>
<dbReference type="PANTHER" id="PTHR47989">
    <property type="entry name" value="OS01G0750732 PROTEIN"/>
    <property type="match status" value="1"/>
</dbReference>
<evidence type="ECO:0000256" key="1">
    <source>
        <dbReference type="ARBA" id="ARBA00022527"/>
    </source>
</evidence>
<dbReference type="InterPro" id="IPR043891">
    <property type="entry name" value="SPARK"/>
</dbReference>
<evidence type="ECO:0000313" key="11">
    <source>
        <dbReference type="EMBL" id="KAJ9187698.1"/>
    </source>
</evidence>
<dbReference type="PROSITE" id="PS00107">
    <property type="entry name" value="PROTEIN_KINASE_ATP"/>
    <property type="match status" value="1"/>
</dbReference>
<dbReference type="InterPro" id="IPR008271">
    <property type="entry name" value="Ser/Thr_kinase_AS"/>
</dbReference>
<keyword evidence="8" id="KW-0472">Membrane</keyword>
<feature type="binding site" evidence="6">
    <location>
        <position position="325"/>
    </location>
    <ligand>
        <name>ATP</name>
        <dbReference type="ChEBI" id="CHEBI:30616"/>
    </ligand>
</feature>
<dbReference type="PROSITE" id="PS00108">
    <property type="entry name" value="PROTEIN_KINASE_ST"/>
    <property type="match status" value="1"/>
</dbReference>
<evidence type="ECO:0000259" key="10">
    <source>
        <dbReference type="PROSITE" id="PS50011"/>
    </source>
</evidence>
<evidence type="ECO:0000313" key="12">
    <source>
        <dbReference type="Proteomes" id="UP001174677"/>
    </source>
</evidence>
<evidence type="ECO:0000256" key="7">
    <source>
        <dbReference type="SAM" id="MobiDB-lite"/>
    </source>
</evidence>
<keyword evidence="8" id="KW-0812">Transmembrane</keyword>
<dbReference type="InterPro" id="IPR000719">
    <property type="entry name" value="Prot_kinase_dom"/>
</dbReference>
<dbReference type="Pfam" id="PF07714">
    <property type="entry name" value="PK_Tyr_Ser-Thr"/>
    <property type="match status" value="1"/>
</dbReference>
<keyword evidence="4" id="KW-0418">Kinase</keyword>
<feature type="compositionally biased region" description="Basic and acidic residues" evidence="7">
    <location>
        <begin position="644"/>
        <end position="658"/>
    </location>
</feature>
<evidence type="ECO:0000256" key="8">
    <source>
        <dbReference type="SAM" id="Phobius"/>
    </source>
</evidence>
<sequence length="658" mass="72949">MSIFFNYRLLFFTFLALSFTPSLAQNGTASCPLDFSVLRKLIGDSKPTGILPSQECQYAKLSLRLVLSYYLQRSNSFLPPLDSAESCWRAYQDVVDEFRPNFDIRSSCGFNTSWISQGCMDITTRSQFESLVPKSSLSDVVSNCNQSLENNSPCATCTASLSKQQASYLTGKSVGNLSDCQAYPSIYAAAFANRYGPTDRGTAKCLFLLDFVPKKSGRKKKKVLIWLIPILGVGLLIVIGGCWFWRRRYEGLRRKKKRDRIGRGVEMNLSSGLESISGSTTLVEYKFDEIKKATRNFSRDNIIGRGGYGNVYKGELPDGSQVAMKRFKNLSASGDASFIHELEVIASVRHVNLVALRGYCTATTPFEGHQRIIVCDLMKNGSLHDHLFGSQKEKLSWPVRQKIALGTARGLAYLHYGAQPGIIHRDIKASNILLDERFEAKVADFGLAKFAPEGATHLSTRVAGTMGYVAPEYALYGQLTERSDVYSFGVVLLELLSGKKALGVSEESQPALVTDWAWSLVRKGRTLDVIEDGMPELGPQDILEKYVLIAVLCSHPQLYARPTMDQVVKMLETDQSIPAIPERPIPLVAEMDDIERSVSSSWSGHLSSPAGYRTYMLENDHPSSHNEARSSSSHNEARSSSSHNEARPSSDSRPVELL</sequence>
<dbReference type="EMBL" id="JARPOI010000002">
    <property type="protein sequence ID" value="KAJ9187698.1"/>
    <property type="molecule type" value="Genomic_DNA"/>
</dbReference>
<keyword evidence="8" id="KW-1133">Transmembrane helix</keyword>
<keyword evidence="9" id="KW-0732">Signal</keyword>
<evidence type="ECO:0000256" key="3">
    <source>
        <dbReference type="ARBA" id="ARBA00022741"/>
    </source>
</evidence>
<evidence type="ECO:0000256" key="4">
    <source>
        <dbReference type="ARBA" id="ARBA00022777"/>
    </source>
</evidence>
<dbReference type="InterPro" id="IPR001245">
    <property type="entry name" value="Ser-Thr/Tyr_kinase_cat_dom"/>
</dbReference>
<feature type="transmembrane region" description="Helical" evidence="8">
    <location>
        <begin position="223"/>
        <end position="245"/>
    </location>
</feature>
<feature type="chain" id="PRO_5047520800" description="Protein kinase domain-containing protein" evidence="9">
    <location>
        <begin position="25"/>
        <end position="658"/>
    </location>
</feature>
<keyword evidence="2" id="KW-0808">Transferase</keyword>
<reference evidence="11" key="1">
    <citation type="journal article" date="2023" name="Plant Biotechnol. J.">
        <title>Chromosome-level wild Hevea brasiliensis genome provides new tools for genomic-assisted breeding and valuable loci to elevate rubber yield.</title>
        <authorList>
            <person name="Cheng H."/>
            <person name="Song X."/>
            <person name="Hu Y."/>
            <person name="Wu T."/>
            <person name="Yang Q."/>
            <person name="An Z."/>
            <person name="Feng S."/>
            <person name="Deng Z."/>
            <person name="Wu W."/>
            <person name="Zeng X."/>
            <person name="Tu M."/>
            <person name="Wang X."/>
            <person name="Huang H."/>
        </authorList>
    </citation>
    <scope>NUCLEOTIDE SEQUENCE</scope>
    <source>
        <strain evidence="11">MT/VB/25A 57/8</strain>
    </source>
</reference>
<dbReference type="Pfam" id="PF19160">
    <property type="entry name" value="SPARK"/>
    <property type="match status" value="1"/>
</dbReference>